<dbReference type="EC" id="4.2.99.18" evidence="12"/>
<keyword evidence="14" id="KW-0255">Endonuclease</keyword>
<keyword evidence="11 12" id="KW-0326">Glycosidase</keyword>
<evidence type="ECO:0000256" key="12">
    <source>
        <dbReference type="HAMAP-Rule" id="MF_00942"/>
    </source>
</evidence>
<dbReference type="GO" id="GO:0051539">
    <property type="term" value="F:4 iron, 4 sulfur cluster binding"/>
    <property type="evidence" value="ECO:0007669"/>
    <property type="project" value="UniProtKB-UniRule"/>
</dbReference>
<keyword evidence="4 12" id="KW-0227">DNA damage</keyword>
<dbReference type="PANTHER" id="PTHR10359:SF18">
    <property type="entry name" value="ENDONUCLEASE III"/>
    <property type="match status" value="1"/>
</dbReference>
<evidence type="ECO:0000256" key="1">
    <source>
        <dbReference type="ARBA" id="ARBA00008343"/>
    </source>
</evidence>
<dbReference type="Proteomes" id="UP000461880">
    <property type="component" value="Unassembled WGS sequence"/>
</dbReference>
<keyword evidence="5 12" id="KW-0378">Hydrolase</keyword>
<accession>A0A7X2NTG7</accession>
<proteinExistence type="inferred from homology"/>
<feature type="binding site" evidence="12">
    <location>
        <position position="192"/>
    </location>
    <ligand>
        <name>[4Fe-4S] cluster</name>
        <dbReference type="ChEBI" id="CHEBI:49883"/>
    </ligand>
</feature>
<name>A0A7X2NTG7_9FIRM</name>
<keyword evidence="3 12" id="KW-0479">Metal-binding</keyword>
<dbReference type="SUPFAM" id="SSF48150">
    <property type="entry name" value="DNA-glycosylase"/>
    <property type="match status" value="1"/>
</dbReference>
<dbReference type="InterPro" id="IPR023170">
    <property type="entry name" value="HhH_base_excis_C"/>
</dbReference>
<evidence type="ECO:0000256" key="10">
    <source>
        <dbReference type="ARBA" id="ARBA00023239"/>
    </source>
</evidence>
<dbReference type="Gene3D" id="1.10.340.30">
    <property type="entry name" value="Hypothetical protein, domain 2"/>
    <property type="match status" value="1"/>
</dbReference>
<evidence type="ECO:0000256" key="3">
    <source>
        <dbReference type="ARBA" id="ARBA00022723"/>
    </source>
</evidence>
<keyword evidence="7 12" id="KW-0411">Iron-sulfur</keyword>
<dbReference type="FunFam" id="1.10.1670.10:FF:000001">
    <property type="entry name" value="Endonuclease III"/>
    <property type="match status" value="1"/>
</dbReference>
<dbReference type="GO" id="GO:0046872">
    <property type="term" value="F:metal ion binding"/>
    <property type="evidence" value="ECO:0007669"/>
    <property type="project" value="UniProtKB-KW"/>
</dbReference>
<dbReference type="CDD" id="cd00056">
    <property type="entry name" value="ENDO3c"/>
    <property type="match status" value="1"/>
</dbReference>
<evidence type="ECO:0000256" key="2">
    <source>
        <dbReference type="ARBA" id="ARBA00022485"/>
    </source>
</evidence>
<protein>
    <recommendedName>
        <fullName evidence="12">Endonuclease III</fullName>
        <ecNumber evidence="12">4.2.99.18</ecNumber>
    </recommendedName>
    <alternativeName>
        <fullName evidence="12">DNA-(apurinic or apyrimidinic site) lyase</fullName>
    </alternativeName>
</protein>
<dbReference type="NCBIfam" id="TIGR01083">
    <property type="entry name" value="nth"/>
    <property type="match status" value="1"/>
</dbReference>
<dbReference type="GO" id="GO:0003677">
    <property type="term" value="F:DNA binding"/>
    <property type="evidence" value="ECO:0007669"/>
    <property type="project" value="UniProtKB-UniRule"/>
</dbReference>
<dbReference type="EMBL" id="VUMN01000020">
    <property type="protein sequence ID" value="MSS58951.1"/>
    <property type="molecule type" value="Genomic_DNA"/>
</dbReference>
<evidence type="ECO:0000256" key="8">
    <source>
        <dbReference type="ARBA" id="ARBA00023125"/>
    </source>
</evidence>
<dbReference type="HAMAP" id="MF_00942">
    <property type="entry name" value="Nth"/>
    <property type="match status" value="1"/>
</dbReference>
<evidence type="ECO:0000313" key="15">
    <source>
        <dbReference type="Proteomes" id="UP000461880"/>
    </source>
</evidence>
<feature type="domain" description="HhH-GPD" evidence="13">
    <location>
        <begin position="35"/>
        <end position="183"/>
    </location>
</feature>
<evidence type="ECO:0000313" key="14">
    <source>
        <dbReference type="EMBL" id="MSS58951.1"/>
    </source>
</evidence>
<dbReference type="FunFam" id="1.10.340.30:FF:000001">
    <property type="entry name" value="Endonuclease III"/>
    <property type="match status" value="1"/>
</dbReference>
<dbReference type="RefSeq" id="WP_154504991.1">
    <property type="nucleotide sequence ID" value="NZ_VUMN01000020.1"/>
</dbReference>
<comment type="function">
    <text evidence="12">DNA repair enzyme that has both DNA N-glycosylase activity and AP-lyase activity. The DNA N-glycosylase activity releases various damaged pyrimidines from DNA by cleaving the N-glycosidic bond, leaving an AP (apurinic/apyrimidinic) site. The AP-lyase activity cleaves the phosphodiester bond 3' to the AP site by a beta-elimination, leaving a 3'-terminal unsaturated sugar and a product with a terminal 5'-phosphate.</text>
</comment>
<dbReference type="GO" id="GO:0140078">
    <property type="term" value="F:class I DNA-(apurinic or apyrimidinic site) endonuclease activity"/>
    <property type="evidence" value="ECO:0007669"/>
    <property type="project" value="UniProtKB-EC"/>
</dbReference>
<evidence type="ECO:0000256" key="9">
    <source>
        <dbReference type="ARBA" id="ARBA00023204"/>
    </source>
</evidence>
<feature type="binding site" evidence="12">
    <location>
        <position position="195"/>
    </location>
    <ligand>
        <name>[4Fe-4S] cluster</name>
        <dbReference type="ChEBI" id="CHEBI:49883"/>
    </ligand>
</feature>
<comment type="similarity">
    <text evidence="1 12">Belongs to the Nth/MutY family.</text>
</comment>
<keyword evidence="8 12" id="KW-0238">DNA-binding</keyword>
<dbReference type="Gene3D" id="1.10.1670.10">
    <property type="entry name" value="Helix-hairpin-Helix base-excision DNA repair enzymes (C-terminal)"/>
    <property type="match status" value="1"/>
</dbReference>
<evidence type="ECO:0000259" key="13">
    <source>
        <dbReference type="SMART" id="SM00478"/>
    </source>
</evidence>
<evidence type="ECO:0000256" key="7">
    <source>
        <dbReference type="ARBA" id="ARBA00023014"/>
    </source>
</evidence>
<keyword evidence="10 12" id="KW-0456">Lyase</keyword>
<evidence type="ECO:0000256" key="11">
    <source>
        <dbReference type="ARBA" id="ARBA00023295"/>
    </source>
</evidence>
<evidence type="ECO:0000256" key="4">
    <source>
        <dbReference type="ARBA" id="ARBA00022763"/>
    </source>
</evidence>
<dbReference type="InterPro" id="IPR000445">
    <property type="entry name" value="HhH_motif"/>
</dbReference>
<dbReference type="PIRSF" id="PIRSF001435">
    <property type="entry name" value="Nth"/>
    <property type="match status" value="1"/>
</dbReference>
<gene>
    <name evidence="12 14" type="primary">nth</name>
    <name evidence="14" type="ORF">FYJ51_08530</name>
</gene>
<dbReference type="Pfam" id="PF00633">
    <property type="entry name" value="HHH"/>
    <property type="match status" value="1"/>
</dbReference>
<keyword evidence="6 12" id="KW-0408">Iron</keyword>
<keyword evidence="14" id="KW-0540">Nuclease</keyword>
<evidence type="ECO:0000256" key="5">
    <source>
        <dbReference type="ARBA" id="ARBA00022801"/>
    </source>
</evidence>
<keyword evidence="9 12" id="KW-0234">DNA repair</keyword>
<dbReference type="GO" id="GO:0019104">
    <property type="term" value="F:DNA N-glycosylase activity"/>
    <property type="evidence" value="ECO:0007669"/>
    <property type="project" value="UniProtKB-UniRule"/>
</dbReference>
<reference evidence="14 15" key="1">
    <citation type="submission" date="2019-08" db="EMBL/GenBank/DDBJ databases">
        <title>In-depth cultivation of the pig gut microbiome towards novel bacterial diversity and tailored functional studies.</title>
        <authorList>
            <person name="Wylensek D."/>
            <person name="Hitch T.C.A."/>
            <person name="Clavel T."/>
        </authorList>
    </citation>
    <scope>NUCLEOTIDE SEQUENCE [LARGE SCALE GENOMIC DNA]</scope>
    <source>
        <strain evidence="14 15">Oil+RF-744-GAM-WT-6</strain>
    </source>
</reference>
<dbReference type="InterPro" id="IPR005759">
    <property type="entry name" value="Nth"/>
</dbReference>
<dbReference type="InterPro" id="IPR003265">
    <property type="entry name" value="HhH-GPD_domain"/>
</dbReference>
<dbReference type="InterPro" id="IPR011257">
    <property type="entry name" value="DNA_glycosylase"/>
</dbReference>
<comment type="caution">
    <text evidence="14">The sequence shown here is derived from an EMBL/GenBank/DDBJ whole genome shotgun (WGS) entry which is preliminary data.</text>
</comment>
<comment type="cofactor">
    <cofactor evidence="12">
        <name>[4Fe-4S] cluster</name>
        <dbReference type="ChEBI" id="CHEBI:49883"/>
    </cofactor>
    <text evidence="12">Binds 1 [4Fe-4S] cluster.</text>
</comment>
<organism evidence="14 15">
    <name type="scientific">Stecheria intestinalis</name>
    <dbReference type="NCBI Taxonomy" id="2606630"/>
    <lineage>
        <taxon>Bacteria</taxon>
        <taxon>Bacillati</taxon>
        <taxon>Bacillota</taxon>
        <taxon>Erysipelotrichia</taxon>
        <taxon>Erysipelotrichales</taxon>
        <taxon>Erysipelotrichaceae</taxon>
        <taxon>Stecheria</taxon>
    </lineage>
</organism>
<comment type="catalytic activity">
    <reaction evidence="12">
        <text>2'-deoxyribonucleotide-(2'-deoxyribose 5'-phosphate)-2'-deoxyribonucleotide-DNA = a 3'-end 2'-deoxyribonucleotide-(2,3-dehydro-2,3-deoxyribose 5'-phosphate)-DNA + a 5'-end 5'-phospho-2'-deoxyribonucleoside-DNA + H(+)</text>
        <dbReference type="Rhea" id="RHEA:66592"/>
        <dbReference type="Rhea" id="RHEA-COMP:13180"/>
        <dbReference type="Rhea" id="RHEA-COMP:16897"/>
        <dbReference type="Rhea" id="RHEA-COMP:17067"/>
        <dbReference type="ChEBI" id="CHEBI:15378"/>
        <dbReference type="ChEBI" id="CHEBI:136412"/>
        <dbReference type="ChEBI" id="CHEBI:157695"/>
        <dbReference type="ChEBI" id="CHEBI:167181"/>
        <dbReference type="EC" id="4.2.99.18"/>
    </reaction>
</comment>
<feature type="binding site" evidence="12">
    <location>
        <position position="201"/>
    </location>
    <ligand>
        <name>[4Fe-4S] cluster</name>
        <dbReference type="ChEBI" id="CHEBI:49883"/>
    </ligand>
</feature>
<dbReference type="SMART" id="SM00478">
    <property type="entry name" value="ENDO3c"/>
    <property type="match status" value="1"/>
</dbReference>
<dbReference type="PANTHER" id="PTHR10359">
    <property type="entry name" value="A/G-SPECIFIC ADENINE GLYCOSYLASE/ENDONUCLEASE III"/>
    <property type="match status" value="1"/>
</dbReference>
<sequence length="215" mass="24167">MKTSEILEQLDQMFPDAHCELNHRNAYELAVAVVLSAQTTDASVNRVSPALFERFPDAASMAAAKVSEIEPYIRSLGLYHNKAVSIHGLAEGITERFDGKVPDNMKDLMTLPGVGRKCANVILAECYGVPSIAVDTHVSRISRRLGFADPEDDLLTVEKHLRRKIPKARWIRTHHQMIFFGRRICHARNPECSRCPFVKGCREPNKHFSGNSEKD</sequence>
<keyword evidence="15" id="KW-1185">Reference proteome</keyword>
<feature type="binding site" evidence="12">
    <location>
        <position position="185"/>
    </location>
    <ligand>
        <name>[4Fe-4S] cluster</name>
        <dbReference type="ChEBI" id="CHEBI:49883"/>
    </ligand>
</feature>
<keyword evidence="2 12" id="KW-0004">4Fe-4S</keyword>
<dbReference type="GO" id="GO:0006285">
    <property type="term" value="P:base-excision repair, AP site formation"/>
    <property type="evidence" value="ECO:0007669"/>
    <property type="project" value="TreeGrafter"/>
</dbReference>
<dbReference type="AlphaFoldDB" id="A0A7X2NTG7"/>
<evidence type="ECO:0000256" key="6">
    <source>
        <dbReference type="ARBA" id="ARBA00023004"/>
    </source>
</evidence>
<dbReference type="Pfam" id="PF00730">
    <property type="entry name" value="HhH-GPD"/>
    <property type="match status" value="1"/>
</dbReference>